<name>A0A1B8GWT0_9PEZI</name>
<accession>A0A1B8GWT0</accession>
<dbReference type="AlphaFoldDB" id="A0A1B8GWT0"/>
<organism evidence="1 2">
    <name type="scientific">Pseudogymnoascus verrucosus</name>
    <dbReference type="NCBI Taxonomy" id="342668"/>
    <lineage>
        <taxon>Eukaryota</taxon>
        <taxon>Fungi</taxon>
        <taxon>Dikarya</taxon>
        <taxon>Ascomycota</taxon>
        <taxon>Pezizomycotina</taxon>
        <taxon>Leotiomycetes</taxon>
        <taxon>Thelebolales</taxon>
        <taxon>Thelebolaceae</taxon>
        <taxon>Pseudogymnoascus</taxon>
    </lineage>
</organism>
<dbReference type="Proteomes" id="UP000091956">
    <property type="component" value="Unassembled WGS sequence"/>
</dbReference>
<evidence type="ECO:0000313" key="1">
    <source>
        <dbReference type="EMBL" id="OBU00295.2"/>
    </source>
</evidence>
<evidence type="ECO:0000313" key="2">
    <source>
        <dbReference type="Proteomes" id="UP000091956"/>
    </source>
</evidence>
<sequence length="172" mass="18240">MLSLPSSKVFADPFLKQLLTCLLSVYHRTNRDMAKLSLLLLAAGLISTTLSQSLLTISRTAILDPPATCTPTPTTILHTTTYTLRHATITSTVTSVSQAPHSCYTATEVASKAFCPLFNSATCGPHPDCIVLKTETVPCKDACCQTTPTVTVARCPTCQTGCATAVETVSCK</sequence>
<dbReference type="RefSeq" id="XP_018134027.2">
    <property type="nucleotide sequence ID" value="XM_018271009.2"/>
</dbReference>
<reference evidence="2" key="2">
    <citation type="journal article" date="2018" name="Nat. Commun.">
        <title>Extreme sensitivity to ultraviolet light in the fungal pathogen causing white-nose syndrome of bats.</title>
        <authorList>
            <person name="Palmer J.M."/>
            <person name="Drees K.P."/>
            <person name="Foster J.T."/>
            <person name="Lindner D.L."/>
        </authorList>
    </citation>
    <scope>NUCLEOTIDE SEQUENCE [LARGE SCALE GENOMIC DNA]</scope>
    <source>
        <strain evidence="2">UAMH 10579</strain>
    </source>
</reference>
<dbReference type="GeneID" id="28834873"/>
<protein>
    <submittedName>
        <fullName evidence="1">Uncharacterized protein</fullName>
    </submittedName>
</protein>
<keyword evidence="2" id="KW-1185">Reference proteome</keyword>
<reference evidence="1 2" key="1">
    <citation type="submission" date="2016-03" db="EMBL/GenBank/DDBJ databases">
        <title>Comparative genomics of Pseudogymnoascus destructans, the fungus causing white-nose syndrome of bats.</title>
        <authorList>
            <person name="Palmer J.M."/>
            <person name="Drees K.P."/>
            <person name="Foster J.T."/>
            <person name="Lindner D.L."/>
        </authorList>
    </citation>
    <scope>NUCLEOTIDE SEQUENCE [LARGE SCALE GENOMIC DNA]</scope>
    <source>
        <strain evidence="1 2">UAMH 10579</strain>
    </source>
</reference>
<gene>
    <name evidence="1" type="ORF">VE01_01487</name>
</gene>
<dbReference type="EMBL" id="KV460209">
    <property type="protein sequence ID" value="OBU00295.2"/>
    <property type="molecule type" value="Genomic_DNA"/>
</dbReference>
<proteinExistence type="predicted"/>